<dbReference type="PANTHER" id="PTHR10302">
    <property type="entry name" value="SINGLE-STRANDED DNA-BINDING PROTEIN"/>
    <property type="match status" value="1"/>
</dbReference>
<evidence type="ECO:0000256" key="3">
    <source>
        <dbReference type="RuleBase" id="RU000524"/>
    </source>
</evidence>
<dbReference type="PANTHER" id="PTHR10302:SF0">
    <property type="entry name" value="SINGLE-STRANDED DNA-BINDING PROTEIN, MITOCHONDRIAL"/>
    <property type="match status" value="1"/>
</dbReference>
<accession>A0A5N5RN57</accession>
<dbReference type="Pfam" id="PF00436">
    <property type="entry name" value="SSB"/>
    <property type="match status" value="1"/>
</dbReference>
<reference evidence="5 6" key="1">
    <citation type="journal article" date="2019" name="Int. J. Syst. Evol. Microbiol.">
        <title>Bifidobacterium jacchi sp. nov., isolated from the faeces of a baby common marmoset (Callithrix jacchus).</title>
        <authorList>
            <person name="Modesto M."/>
            <person name="Watanabe K."/>
            <person name="Arita M."/>
            <person name="Satti M."/>
            <person name="Oki K."/>
            <person name="Sciavilla P."/>
            <person name="Patavino C."/>
            <person name="Camma C."/>
            <person name="Michelini S."/>
            <person name="Sgorbati B."/>
            <person name="Mattarelli P."/>
        </authorList>
    </citation>
    <scope>NUCLEOTIDE SEQUENCE [LARGE SCALE GENOMIC DNA]</scope>
    <source>
        <strain evidence="5 6">MRM 9.3</strain>
    </source>
</reference>
<dbReference type="EMBL" id="RQSP01000003">
    <property type="protein sequence ID" value="KAB5608390.1"/>
    <property type="molecule type" value="Genomic_DNA"/>
</dbReference>
<dbReference type="SUPFAM" id="SSF50249">
    <property type="entry name" value="Nucleic acid-binding proteins"/>
    <property type="match status" value="1"/>
</dbReference>
<dbReference type="PROSITE" id="PS50935">
    <property type="entry name" value="SSB"/>
    <property type="match status" value="1"/>
</dbReference>
<name>A0A5N5RN57_9BIFI</name>
<dbReference type="Proteomes" id="UP000326336">
    <property type="component" value="Unassembled WGS sequence"/>
</dbReference>
<evidence type="ECO:0000256" key="4">
    <source>
        <dbReference type="SAM" id="MobiDB-lite"/>
    </source>
</evidence>
<protein>
    <recommendedName>
        <fullName evidence="2 3">Single-stranded DNA-binding protein</fullName>
    </recommendedName>
</protein>
<dbReference type="GO" id="GO:0003697">
    <property type="term" value="F:single-stranded DNA binding"/>
    <property type="evidence" value="ECO:0007669"/>
    <property type="project" value="InterPro"/>
</dbReference>
<feature type="compositionally biased region" description="Low complexity" evidence="4">
    <location>
        <begin position="109"/>
        <end position="135"/>
    </location>
</feature>
<dbReference type="AlphaFoldDB" id="A0A5N5RN57"/>
<gene>
    <name evidence="5" type="ORF">EHS19_01850</name>
</gene>
<dbReference type="OrthoDB" id="4427276at2"/>
<dbReference type="PIRSF" id="PIRSF002070">
    <property type="entry name" value="SSB"/>
    <property type="match status" value="1"/>
</dbReference>
<keyword evidence="6" id="KW-1185">Reference proteome</keyword>
<evidence type="ECO:0000313" key="6">
    <source>
        <dbReference type="Proteomes" id="UP000326336"/>
    </source>
</evidence>
<evidence type="ECO:0000256" key="2">
    <source>
        <dbReference type="PIRNR" id="PIRNR002070"/>
    </source>
</evidence>
<comment type="caution">
    <text evidence="5">The sequence shown here is derived from an EMBL/GenBank/DDBJ whole genome shotgun (WGS) entry which is preliminary data.</text>
</comment>
<dbReference type="CDD" id="cd04496">
    <property type="entry name" value="SSB_OBF"/>
    <property type="match status" value="1"/>
</dbReference>
<dbReference type="InterPro" id="IPR012340">
    <property type="entry name" value="NA-bd_OB-fold"/>
</dbReference>
<keyword evidence="1 2" id="KW-0238">DNA-binding</keyword>
<dbReference type="Gene3D" id="2.40.50.140">
    <property type="entry name" value="Nucleic acid-binding proteins"/>
    <property type="match status" value="1"/>
</dbReference>
<dbReference type="InterPro" id="IPR000424">
    <property type="entry name" value="Primosome_PriB/ssb"/>
</dbReference>
<dbReference type="GO" id="GO:0009295">
    <property type="term" value="C:nucleoid"/>
    <property type="evidence" value="ECO:0007669"/>
    <property type="project" value="TreeGrafter"/>
</dbReference>
<feature type="region of interest" description="Disordered" evidence="4">
    <location>
        <begin position="106"/>
        <end position="161"/>
    </location>
</feature>
<dbReference type="NCBIfam" id="TIGR00621">
    <property type="entry name" value="ssb"/>
    <property type="match status" value="1"/>
</dbReference>
<evidence type="ECO:0000256" key="1">
    <source>
        <dbReference type="ARBA" id="ARBA00023125"/>
    </source>
</evidence>
<dbReference type="InterPro" id="IPR011344">
    <property type="entry name" value="ssDNA-bd"/>
</dbReference>
<sequence length="161" mass="17220">MAVNVTFAGNVGRDPETRTFQNGHSLTTFSVGVSQGYFDTSRQWVDQGTMWVTVECSPTAARQLPYVAKGARVLVTGLLSQRFYQKKDGSQGSELRCYAHALGFLHKPQQQGQQSQPSQQAAGPQQAAPAAQSQGMPVDPWASNAGSDAEWNAAAGGEPSF</sequence>
<dbReference type="GO" id="GO:0006260">
    <property type="term" value="P:DNA replication"/>
    <property type="evidence" value="ECO:0007669"/>
    <property type="project" value="InterPro"/>
</dbReference>
<dbReference type="RefSeq" id="WP_151916084.1">
    <property type="nucleotide sequence ID" value="NZ_RQSP01000003.1"/>
</dbReference>
<proteinExistence type="predicted"/>
<evidence type="ECO:0000313" key="5">
    <source>
        <dbReference type="EMBL" id="KAB5608390.1"/>
    </source>
</evidence>
<organism evidence="5 6">
    <name type="scientific">Bifidobacterium jacchi</name>
    <dbReference type="NCBI Taxonomy" id="2490545"/>
    <lineage>
        <taxon>Bacteria</taxon>
        <taxon>Bacillati</taxon>
        <taxon>Actinomycetota</taxon>
        <taxon>Actinomycetes</taxon>
        <taxon>Bifidobacteriales</taxon>
        <taxon>Bifidobacteriaceae</taxon>
        <taxon>Bifidobacterium</taxon>
    </lineage>
</organism>